<gene>
    <name evidence="4" type="ORF">AB447_211510</name>
    <name evidence="5" type="ORF">P8828_08670</name>
</gene>
<comment type="caution">
    <text evidence="4">The sequence shown here is derived from an EMBL/GenBank/DDBJ whole genome shotgun (WGS) entry which is preliminary data.</text>
</comment>
<dbReference type="NCBIfam" id="TIGR01665">
    <property type="entry name" value="put_anti_recept"/>
    <property type="match status" value="1"/>
</dbReference>
<evidence type="ECO:0000313" key="6">
    <source>
        <dbReference type="Proteomes" id="UP000036168"/>
    </source>
</evidence>
<organism evidence="4 6">
    <name type="scientific">Bacillus glycinifermentans</name>
    <dbReference type="NCBI Taxonomy" id="1664069"/>
    <lineage>
        <taxon>Bacteria</taxon>
        <taxon>Bacillati</taxon>
        <taxon>Bacillota</taxon>
        <taxon>Bacilli</taxon>
        <taxon>Bacillales</taxon>
        <taxon>Bacillaceae</taxon>
        <taxon>Bacillus</taxon>
    </lineage>
</organism>
<dbReference type="EMBL" id="LECW02000004">
    <property type="protein sequence ID" value="KRT95136.1"/>
    <property type="molecule type" value="Genomic_DNA"/>
</dbReference>
<evidence type="ECO:0000313" key="5">
    <source>
        <dbReference type="EMBL" id="MEC0484923.1"/>
    </source>
</evidence>
<feature type="compositionally biased region" description="Basic and acidic residues" evidence="1">
    <location>
        <begin position="271"/>
        <end position="282"/>
    </location>
</feature>
<dbReference type="Proteomes" id="UP001341297">
    <property type="component" value="Unassembled WGS sequence"/>
</dbReference>
<reference evidence="4" key="2">
    <citation type="submission" date="2015-10" db="EMBL/GenBank/DDBJ databases">
        <authorList>
            <person name="Gilbert D.G."/>
        </authorList>
    </citation>
    <scope>NUCLEOTIDE SEQUENCE</scope>
    <source>
        <strain evidence="4">GO-13</strain>
    </source>
</reference>
<feature type="region of interest" description="Disordered" evidence="1">
    <location>
        <begin position="248"/>
        <end position="282"/>
    </location>
</feature>
<dbReference type="InterPro" id="IPR007119">
    <property type="entry name" value="Phage_tail_spike_N"/>
</dbReference>
<reference evidence="4 6" key="1">
    <citation type="journal article" date="2015" name="Int. J. Syst. Evol. Microbiol.">
        <title>Bacillus glycinifermentans sp. nov., isolated from fermented soybean paste.</title>
        <authorList>
            <person name="Kim S.J."/>
            <person name="Dunlap C.A."/>
            <person name="Kwon S.W."/>
            <person name="Rooney A.P."/>
        </authorList>
    </citation>
    <scope>NUCLEOTIDE SEQUENCE [LARGE SCALE GENOMIC DNA]</scope>
    <source>
        <strain evidence="4 6">GO-13</strain>
    </source>
</reference>
<evidence type="ECO:0000313" key="7">
    <source>
        <dbReference type="Proteomes" id="UP001341297"/>
    </source>
</evidence>
<dbReference type="EMBL" id="JARRTL010000008">
    <property type="protein sequence ID" value="MEC0484923.1"/>
    <property type="molecule type" value="Genomic_DNA"/>
</dbReference>
<protein>
    <submittedName>
        <fullName evidence="5">Phage tail spike protein</fullName>
    </submittedName>
</protein>
<dbReference type="Proteomes" id="UP000036168">
    <property type="component" value="Unassembled WGS sequence"/>
</dbReference>
<dbReference type="RefSeq" id="WP_057957445.1">
    <property type="nucleotide sequence ID" value="NZ_CP023481.1"/>
</dbReference>
<dbReference type="Pfam" id="PF06605">
    <property type="entry name" value="Prophage_tail"/>
    <property type="match status" value="1"/>
</dbReference>
<feature type="domain" description="Tail spike" evidence="2">
    <location>
        <begin position="100"/>
        <end position="223"/>
    </location>
</feature>
<name>A0A0T6BU19_9BACI</name>
<dbReference type="Pfam" id="PF18994">
    <property type="entry name" value="Prophage_tailD1"/>
    <property type="match status" value="1"/>
</dbReference>
<reference evidence="5 7" key="3">
    <citation type="submission" date="2023-03" db="EMBL/GenBank/DDBJ databases">
        <title>Agriculturally important microbes genome sequencing.</title>
        <authorList>
            <person name="Dunlap C."/>
        </authorList>
    </citation>
    <scope>NUCLEOTIDE SEQUENCE [LARGE SCALE GENOMIC DNA]</scope>
    <source>
        <strain evidence="5 7">CBP-3203</strain>
    </source>
</reference>
<keyword evidence="7" id="KW-1185">Reference proteome</keyword>
<dbReference type="AlphaFoldDB" id="A0A0T6BU19"/>
<proteinExistence type="predicted"/>
<evidence type="ECO:0000259" key="3">
    <source>
        <dbReference type="Pfam" id="PF18994"/>
    </source>
</evidence>
<dbReference type="InterPro" id="IPR010572">
    <property type="entry name" value="Tail_dom"/>
</dbReference>
<evidence type="ECO:0000313" key="4">
    <source>
        <dbReference type="EMBL" id="KRT95136.1"/>
    </source>
</evidence>
<evidence type="ECO:0000259" key="2">
    <source>
        <dbReference type="Pfam" id="PF06605"/>
    </source>
</evidence>
<evidence type="ECO:0000256" key="1">
    <source>
        <dbReference type="SAM" id="MobiDB-lite"/>
    </source>
</evidence>
<dbReference type="InterPro" id="IPR044051">
    <property type="entry name" value="Prophage_tail_N"/>
</dbReference>
<sequence length="282" mass="32497">MADMWVFDDMDRKLTIISSDAKGTCRFYEAPFREELNVGSSFSFVVDADHEDSQYIVEENQVVFEDRKGRKRLFVIKELEDTDDGANPGIRAICEPAIAELYDEFVTDIRPQEKTAQYVIDRVLEGTRWRGNVTAELGLNSTNFYRISAMEAINQILQIWGGELYDEVVFDEESDRIIDRIVHILPRRGKDTGKRAEIDKDIQEITRTVLSYPATAFYGYGASLETEGGGNTRYIDFSDVEWSVANGDHWNGSDRRRGHHKRENRQPVGRQDQRRDDQGNHD</sequence>
<accession>A0A0T6BU19</accession>
<feature type="domain" description="Prophage endopeptidase tail N-terminal" evidence="3">
    <location>
        <begin position="25"/>
        <end position="90"/>
    </location>
</feature>